<name>A0A5B7D3B9_PORTR</name>
<keyword evidence="3" id="KW-1185">Reference proteome</keyword>
<sequence length="67" mass="7464">MNTVTSGNKKSTTSRDHPLTRVEIGLRAKKRRWSRLASRRAPPPLPPTLKFLASHRQPPAAPPLSNN</sequence>
<dbReference type="AlphaFoldDB" id="A0A5B7D3B9"/>
<feature type="compositionally biased region" description="Basic and acidic residues" evidence="1">
    <location>
        <begin position="13"/>
        <end position="26"/>
    </location>
</feature>
<accession>A0A5B7D3B9</accession>
<feature type="compositionally biased region" description="Basic residues" evidence="1">
    <location>
        <begin position="27"/>
        <end position="38"/>
    </location>
</feature>
<gene>
    <name evidence="2" type="ORF">E2C01_008806</name>
</gene>
<protein>
    <submittedName>
        <fullName evidence="2">Uncharacterized protein</fullName>
    </submittedName>
</protein>
<evidence type="ECO:0000313" key="2">
    <source>
        <dbReference type="EMBL" id="MPC15998.1"/>
    </source>
</evidence>
<reference evidence="2 3" key="1">
    <citation type="submission" date="2019-05" db="EMBL/GenBank/DDBJ databases">
        <title>Another draft genome of Portunus trituberculatus and its Hox gene families provides insights of decapod evolution.</title>
        <authorList>
            <person name="Jeong J.-H."/>
            <person name="Song I."/>
            <person name="Kim S."/>
            <person name="Choi T."/>
            <person name="Kim D."/>
            <person name="Ryu S."/>
            <person name="Kim W."/>
        </authorList>
    </citation>
    <scope>NUCLEOTIDE SEQUENCE [LARGE SCALE GENOMIC DNA]</scope>
    <source>
        <tissue evidence="2">Muscle</tissue>
    </source>
</reference>
<evidence type="ECO:0000313" key="3">
    <source>
        <dbReference type="Proteomes" id="UP000324222"/>
    </source>
</evidence>
<feature type="compositionally biased region" description="Polar residues" evidence="1">
    <location>
        <begin position="1"/>
        <end position="11"/>
    </location>
</feature>
<dbReference type="Proteomes" id="UP000324222">
    <property type="component" value="Unassembled WGS sequence"/>
</dbReference>
<organism evidence="2 3">
    <name type="scientific">Portunus trituberculatus</name>
    <name type="common">Swimming crab</name>
    <name type="synonym">Neptunus trituberculatus</name>
    <dbReference type="NCBI Taxonomy" id="210409"/>
    <lineage>
        <taxon>Eukaryota</taxon>
        <taxon>Metazoa</taxon>
        <taxon>Ecdysozoa</taxon>
        <taxon>Arthropoda</taxon>
        <taxon>Crustacea</taxon>
        <taxon>Multicrustacea</taxon>
        <taxon>Malacostraca</taxon>
        <taxon>Eumalacostraca</taxon>
        <taxon>Eucarida</taxon>
        <taxon>Decapoda</taxon>
        <taxon>Pleocyemata</taxon>
        <taxon>Brachyura</taxon>
        <taxon>Eubrachyura</taxon>
        <taxon>Portunoidea</taxon>
        <taxon>Portunidae</taxon>
        <taxon>Portuninae</taxon>
        <taxon>Portunus</taxon>
    </lineage>
</organism>
<dbReference type="EMBL" id="VSRR010000469">
    <property type="protein sequence ID" value="MPC15998.1"/>
    <property type="molecule type" value="Genomic_DNA"/>
</dbReference>
<comment type="caution">
    <text evidence="2">The sequence shown here is derived from an EMBL/GenBank/DDBJ whole genome shotgun (WGS) entry which is preliminary data.</text>
</comment>
<evidence type="ECO:0000256" key="1">
    <source>
        <dbReference type="SAM" id="MobiDB-lite"/>
    </source>
</evidence>
<feature type="region of interest" description="Disordered" evidence="1">
    <location>
        <begin position="1"/>
        <end position="67"/>
    </location>
</feature>
<proteinExistence type="predicted"/>